<dbReference type="InterPro" id="IPR039491">
    <property type="entry name" value="REX1-B"/>
</dbReference>
<dbReference type="OrthoDB" id="434723at2759"/>
<reference evidence="1" key="1">
    <citation type="journal article" date="2014" name="Genome Announc.">
        <title>De novo whole-genome sequence and genome annotation of Lichtheimia ramosa.</title>
        <authorList>
            <person name="Linde J."/>
            <person name="Schwartze V."/>
            <person name="Binder U."/>
            <person name="Lass-Florl C."/>
            <person name="Voigt K."/>
            <person name="Horn F."/>
        </authorList>
    </citation>
    <scope>NUCLEOTIDE SEQUENCE</scope>
    <source>
        <strain evidence="1">JMRC FSU:6197</strain>
    </source>
</reference>
<name>A0A077WI52_9FUNG</name>
<dbReference type="AlphaFoldDB" id="A0A077WI52"/>
<sequence>MVHATGDSNAVLLNRLQALIKAQDTRMNIYKEFNDAFHDYLHDRCPEEQYLSVCRIATEGFQEVSSEVQTIEQALGEEGHNDIAQTVRRLQDKEKTKLQLTAQLQIYTIESRKGEKDYDTTIQEHRERLDSVISDIGEIWDEIRQEAAELSYAVAES</sequence>
<dbReference type="PANTHER" id="PTHR28309:SF1">
    <property type="entry name" value="REQUIRED FOR EXCISION 1-B DOMAIN-CONTAINING PROTEIN"/>
    <property type="match status" value="1"/>
</dbReference>
<accession>A0A077WI52</accession>
<dbReference type="Pfam" id="PF14966">
    <property type="entry name" value="DNA_repr_REX1B"/>
    <property type="match status" value="1"/>
</dbReference>
<gene>
    <name evidence="1" type="ORF">LRAMOSA09513</name>
</gene>
<dbReference type="PANTHER" id="PTHR28309">
    <property type="entry name" value="REQUIRED FOR EXCISION 1-B DOMAIN-CONTAINING PROTEIN"/>
    <property type="match status" value="1"/>
</dbReference>
<evidence type="ECO:0000313" key="1">
    <source>
        <dbReference type="EMBL" id="CDS06990.1"/>
    </source>
</evidence>
<protein>
    <submittedName>
        <fullName evidence="1">Uncharacterized protein</fullName>
    </submittedName>
</protein>
<dbReference type="EMBL" id="LK023322">
    <property type="protein sequence ID" value="CDS06990.1"/>
    <property type="molecule type" value="Genomic_DNA"/>
</dbReference>
<organism evidence="1">
    <name type="scientific">Lichtheimia ramosa</name>
    <dbReference type="NCBI Taxonomy" id="688394"/>
    <lineage>
        <taxon>Eukaryota</taxon>
        <taxon>Fungi</taxon>
        <taxon>Fungi incertae sedis</taxon>
        <taxon>Mucoromycota</taxon>
        <taxon>Mucoromycotina</taxon>
        <taxon>Mucoromycetes</taxon>
        <taxon>Mucorales</taxon>
        <taxon>Lichtheimiaceae</taxon>
        <taxon>Lichtheimia</taxon>
    </lineage>
</organism>
<proteinExistence type="predicted"/>